<dbReference type="NCBIfam" id="TIGR00231">
    <property type="entry name" value="small_GTP"/>
    <property type="match status" value="1"/>
</dbReference>
<dbReference type="InterPro" id="IPR005225">
    <property type="entry name" value="Small_GTP-bd"/>
</dbReference>
<accession>A0AAV8TG47</accession>
<keyword evidence="3" id="KW-1185">Reference proteome</keyword>
<dbReference type="Gene3D" id="3.40.50.300">
    <property type="entry name" value="P-loop containing nucleotide triphosphate hydrolases"/>
    <property type="match status" value="1"/>
</dbReference>
<name>A0AAV8TG47_9ROSI</name>
<dbReference type="PROSITE" id="PS51419">
    <property type="entry name" value="RAB"/>
    <property type="match status" value="1"/>
</dbReference>
<evidence type="ECO:0000313" key="2">
    <source>
        <dbReference type="EMBL" id="KAJ8765688.1"/>
    </source>
</evidence>
<dbReference type="FunFam" id="3.40.50.300:FF:001447">
    <property type="entry name" value="Ras-related protein Rab-1B"/>
    <property type="match status" value="1"/>
</dbReference>
<dbReference type="EMBL" id="JAIWQS010000005">
    <property type="protein sequence ID" value="KAJ8765688.1"/>
    <property type="molecule type" value="Genomic_DNA"/>
</dbReference>
<dbReference type="PRINTS" id="PR00449">
    <property type="entry name" value="RASTRNSFRMNG"/>
</dbReference>
<dbReference type="GO" id="GO:0003924">
    <property type="term" value="F:GTPase activity"/>
    <property type="evidence" value="ECO:0007669"/>
    <property type="project" value="InterPro"/>
</dbReference>
<dbReference type="AlphaFoldDB" id="A0AAV8TG47"/>
<dbReference type="Proteomes" id="UP001159364">
    <property type="component" value="Linkage Group LG05"/>
</dbReference>
<dbReference type="PANTHER" id="PTHR47979">
    <property type="entry name" value="DRAB11-RELATED"/>
    <property type="match status" value="1"/>
</dbReference>
<evidence type="ECO:0000313" key="3">
    <source>
        <dbReference type="Proteomes" id="UP001159364"/>
    </source>
</evidence>
<reference evidence="2 3" key="1">
    <citation type="submission" date="2021-09" db="EMBL/GenBank/DDBJ databases">
        <title>Genomic insights and catalytic innovation underlie evolution of tropane alkaloids biosynthesis.</title>
        <authorList>
            <person name="Wang Y.-J."/>
            <person name="Tian T."/>
            <person name="Huang J.-P."/>
            <person name="Huang S.-X."/>
        </authorList>
    </citation>
    <scope>NUCLEOTIDE SEQUENCE [LARGE SCALE GENOMIC DNA]</scope>
    <source>
        <strain evidence="2">KIB-2018</strain>
        <tissue evidence="2">Leaf</tissue>
    </source>
</reference>
<dbReference type="GO" id="GO:0005525">
    <property type="term" value="F:GTP binding"/>
    <property type="evidence" value="ECO:0007669"/>
    <property type="project" value="InterPro"/>
</dbReference>
<gene>
    <name evidence="2" type="ORF">K2173_014810</name>
</gene>
<comment type="similarity">
    <text evidence="1">Belongs to the small GTPase superfamily. Rab family.</text>
</comment>
<dbReference type="SUPFAM" id="SSF52540">
    <property type="entry name" value="P-loop containing nucleoside triphosphate hydrolases"/>
    <property type="match status" value="1"/>
</dbReference>
<evidence type="ECO:0000256" key="1">
    <source>
        <dbReference type="ARBA" id="ARBA00006270"/>
    </source>
</evidence>
<dbReference type="SMART" id="SM00175">
    <property type="entry name" value="RAB"/>
    <property type="match status" value="1"/>
</dbReference>
<dbReference type="InterPro" id="IPR027417">
    <property type="entry name" value="P-loop_NTPase"/>
</dbReference>
<comment type="caution">
    <text evidence="2">The sequence shown here is derived from an EMBL/GenBank/DDBJ whole genome shotgun (WGS) entry which is preliminary data.</text>
</comment>
<dbReference type="InterPro" id="IPR001806">
    <property type="entry name" value="Small_GTPase"/>
</dbReference>
<protein>
    <submittedName>
        <fullName evidence="2">Uncharacterized protein</fullName>
    </submittedName>
</protein>
<sequence length="89" mass="9804">MASGGGEDPSQKIDYVFKVVLIGDSAAGKSQILATFARNELSLDSKATIGVEFQTRTMVIQHKSVKAQIWDTAGQQRYFSSAIMYRVCR</sequence>
<dbReference type="Pfam" id="PF00071">
    <property type="entry name" value="Ras"/>
    <property type="match status" value="1"/>
</dbReference>
<dbReference type="InterPro" id="IPR050209">
    <property type="entry name" value="Rab_GTPases_membrane_traffic"/>
</dbReference>
<proteinExistence type="inferred from homology"/>
<organism evidence="2 3">
    <name type="scientific">Erythroxylum novogranatense</name>
    <dbReference type="NCBI Taxonomy" id="1862640"/>
    <lineage>
        <taxon>Eukaryota</taxon>
        <taxon>Viridiplantae</taxon>
        <taxon>Streptophyta</taxon>
        <taxon>Embryophyta</taxon>
        <taxon>Tracheophyta</taxon>
        <taxon>Spermatophyta</taxon>
        <taxon>Magnoliopsida</taxon>
        <taxon>eudicotyledons</taxon>
        <taxon>Gunneridae</taxon>
        <taxon>Pentapetalae</taxon>
        <taxon>rosids</taxon>
        <taxon>fabids</taxon>
        <taxon>Malpighiales</taxon>
        <taxon>Erythroxylaceae</taxon>
        <taxon>Erythroxylum</taxon>
    </lineage>
</organism>